<evidence type="ECO:0000256" key="1">
    <source>
        <dbReference type="ARBA" id="ARBA00022801"/>
    </source>
</evidence>
<name>A0A0P1LFK0_9BACT</name>
<accession>A0A0P1MX44</accession>
<dbReference type="STRING" id="1633631.GCA_001442925_01943"/>
<dbReference type="InterPro" id="IPR011042">
    <property type="entry name" value="6-blade_b-propeller_TolB-like"/>
</dbReference>
<dbReference type="Gene3D" id="2.120.10.30">
    <property type="entry name" value="TolB, C-terminal domain"/>
    <property type="match status" value="2"/>
</dbReference>
<reference evidence="6" key="1">
    <citation type="submission" date="2015-11" db="EMBL/GenBank/DDBJ databases">
        <authorList>
            <person name="Varghese N."/>
        </authorList>
    </citation>
    <scope>NUCLEOTIDE SEQUENCE [LARGE SCALE GENOMIC DNA]</scope>
</reference>
<keyword evidence="1" id="KW-0378">Hydrolase</keyword>
<dbReference type="GO" id="GO:0004252">
    <property type="term" value="F:serine-type endopeptidase activity"/>
    <property type="evidence" value="ECO:0007669"/>
    <property type="project" value="TreeGrafter"/>
</dbReference>
<dbReference type="PANTHER" id="PTHR42776">
    <property type="entry name" value="SERINE PEPTIDASE S9 FAMILY MEMBER"/>
    <property type="match status" value="1"/>
</dbReference>
<feature type="domain" description="Dipeptidylpeptidase IV N-terminal" evidence="4">
    <location>
        <begin position="216"/>
        <end position="278"/>
    </location>
</feature>
<dbReference type="AlphaFoldDB" id="A0A0P1LFK0"/>
<dbReference type="Pfam" id="PF00930">
    <property type="entry name" value="DPPIV_N"/>
    <property type="match status" value="1"/>
</dbReference>
<accession>A0A0P1MLA6</accession>
<sequence>MRKGILFFLVIVFSLLCFTFAQTQQKKFTIRDMLSINVVSQMDISLDGKSVVFVLSKADFEESKYRTDLYLASVETGEVRQLTFSNEDERNPKFSPDGKFIAFISNRKSDPQEKETKNQIWLLPVDGGEAFKLTNAPEGVISFQWMPDGKNILYLTQETLPKPEKEKKERDKKLKFDPTVVDKEKYRKEFYIVDVKTKKERKIFTGDYGIEQFDVSPDGKFVVYNTNYTGDIDDSKKFDLWLLEVETGKSKQLTKRPGGERQPKWSPDGKYIAFVADLDPKFTYSQEELFIADPQTGEIKNLTEKFDVGIVSYEFSKSEPGKIYARTASGVYTHIYTISINDGTIKEFLGGERVFGDIAVSDKVLAFLVEDKTSAPDVYVLKNGELKKLTDLNPQLKNFTFGEQTVIRWKSFDGWVIEGVLVKPVNFEQGKRYPMLVAVHGGPYGRIQDILRQYYNLQVWANEGYLVFAPNFRGSSGYSNKFGIANFKDLGGGDFKDIMAGIDYIVKELKIADENKIGIFGGSYGGYMTNWAITQTDRFKAAVSMFGIFNLITDYSNSYLPSWEPDYLGDYYWNNLKIYLERSPFYYVKNIKTPVLIMHGDEDPNTFISNSKEMYQALKHLGKTVEFVRYPREGHGFREPNHRIDEFYRCLAWFNKYLLGIEPEKKPLVRVDEWVETDEWAIKVVNANKNVNYSGFDTSKKFIEVEILFRAKENAKPLEINLLSDFTLISSDASASPAGVPVEVSGVKGLLVGNVKASINAKDEKQYYPLRVAFDVTGLKGEMRLRISKFPQFEFLID</sequence>
<dbReference type="RefSeq" id="WP_047133251.1">
    <property type="nucleotide sequence ID" value="NZ_CZVL01000027.1"/>
</dbReference>
<accession>A0A0S4NCN7</accession>
<dbReference type="InterPro" id="IPR002469">
    <property type="entry name" value="Peptidase_S9B_N"/>
</dbReference>
<gene>
    <name evidence="5" type="ORF">JGI4_01948</name>
</gene>
<dbReference type="Pfam" id="PF07676">
    <property type="entry name" value="PD40"/>
    <property type="match status" value="1"/>
</dbReference>
<dbReference type="GO" id="GO:0006508">
    <property type="term" value="P:proteolysis"/>
    <property type="evidence" value="ECO:0007669"/>
    <property type="project" value="InterPro"/>
</dbReference>
<dbReference type="SUPFAM" id="SSF82171">
    <property type="entry name" value="DPP6 N-terminal domain-like"/>
    <property type="match status" value="1"/>
</dbReference>
<accession>A0A0P1M961</accession>
<dbReference type="InterPro" id="IPR001375">
    <property type="entry name" value="Peptidase_S9_cat"/>
</dbReference>
<keyword evidence="2" id="KW-0720">Serine protease</keyword>
<dbReference type="Pfam" id="PF00326">
    <property type="entry name" value="Peptidase_S9"/>
    <property type="match status" value="1"/>
</dbReference>
<accession>A0A0P1M890</accession>
<keyword evidence="2" id="KW-0645">Protease</keyword>
<dbReference type="Proteomes" id="UP000182011">
    <property type="component" value="Unassembled WGS sequence"/>
</dbReference>
<evidence type="ECO:0000259" key="4">
    <source>
        <dbReference type="Pfam" id="PF00930"/>
    </source>
</evidence>
<protein>
    <submittedName>
        <fullName evidence="5">Acylaminoacyl-peptidase</fullName>
    </submittedName>
</protein>
<dbReference type="EMBL" id="FAOP01000008">
    <property type="protein sequence ID" value="CUU07983.1"/>
    <property type="molecule type" value="Genomic_DNA"/>
</dbReference>
<dbReference type="PANTHER" id="PTHR42776:SF27">
    <property type="entry name" value="DIPEPTIDYL PEPTIDASE FAMILY MEMBER 6"/>
    <property type="match status" value="1"/>
</dbReference>
<dbReference type="InterPro" id="IPR029058">
    <property type="entry name" value="AB_hydrolase_fold"/>
</dbReference>
<evidence type="ECO:0000256" key="2">
    <source>
        <dbReference type="ARBA" id="ARBA00022825"/>
    </source>
</evidence>
<proteinExistence type="predicted"/>
<accession>A0A0P1LHD8</accession>
<dbReference type="OrthoDB" id="384284at2"/>
<evidence type="ECO:0000313" key="5">
    <source>
        <dbReference type="EMBL" id="CUU07983.1"/>
    </source>
</evidence>
<accession>A0A0P1LFK0</accession>
<dbReference type="Gene3D" id="3.40.50.1820">
    <property type="entry name" value="alpha/beta hydrolase"/>
    <property type="match status" value="1"/>
</dbReference>
<evidence type="ECO:0000259" key="3">
    <source>
        <dbReference type="Pfam" id="PF00326"/>
    </source>
</evidence>
<organism evidence="5 6">
    <name type="scientific">Candidatus Kryptonium thompsonii</name>
    <dbReference type="NCBI Taxonomy" id="1633631"/>
    <lineage>
        <taxon>Bacteria</taxon>
        <taxon>Pseudomonadati</taxon>
        <taxon>Candidatus Kryptoniota</taxon>
        <taxon>Candidatus Kryptonium</taxon>
    </lineage>
</organism>
<dbReference type="SUPFAM" id="SSF53474">
    <property type="entry name" value="alpha/beta-Hydrolases"/>
    <property type="match status" value="1"/>
</dbReference>
<evidence type="ECO:0000313" key="6">
    <source>
        <dbReference type="Proteomes" id="UP000182011"/>
    </source>
</evidence>
<dbReference type="InterPro" id="IPR011659">
    <property type="entry name" value="WD40"/>
</dbReference>
<feature type="domain" description="Peptidase S9 prolyl oligopeptidase catalytic" evidence="3">
    <location>
        <begin position="455"/>
        <end position="658"/>
    </location>
</feature>